<evidence type="ECO:0000313" key="1">
    <source>
        <dbReference type="EMBL" id="KAI0084775.1"/>
    </source>
</evidence>
<feature type="non-terminal residue" evidence="1">
    <location>
        <position position="338"/>
    </location>
</feature>
<dbReference type="EMBL" id="MU274938">
    <property type="protein sequence ID" value="KAI0084775.1"/>
    <property type="molecule type" value="Genomic_DNA"/>
</dbReference>
<accession>A0ACB8TRY7</accession>
<sequence>HPITRLPVELLAQVLIMGAEDDSMLPMVASHVCRHWRYLALRTPALWRRISLDSRLRMWSERLARARACALDVEILPQAQLLPPRPGRHYLDAQTVQLYMHMISPYINRWRSLTIDFQHYAPYLWNASLSVCCGFGPGVQALRLEHLSLVHPNNDDTKEFTLFNGYAPLLRSVTLNGIRLTWLPSLFANITSLDYTHHGFTRGEDAEIEIFKMLKVCSRLRELRLAFPTHTRKTMRLYDSPLPARERIPFNDLRTLTIHVEGADIPSALIALVARFDLRRLRKLTLSSSALTIPNQNSTHIHHHPTRNVFPFFSRIRKFQKALPRLPSLTRLELKHAW</sequence>
<name>A0ACB8TRY7_9APHY</name>
<protein>
    <submittedName>
        <fullName evidence="1">Uncharacterized protein</fullName>
    </submittedName>
</protein>
<keyword evidence="2" id="KW-1185">Reference proteome</keyword>
<proteinExistence type="predicted"/>
<gene>
    <name evidence="1" type="ORF">BDY19DRAFT_855453</name>
</gene>
<organism evidence="1 2">
    <name type="scientific">Irpex rosettiformis</name>
    <dbReference type="NCBI Taxonomy" id="378272"/>
    <lineage>
        <taxon>Eukaryota</taxon>
        <taxon>Fungi</taxon>
        <taxon>Dikarya</taxon>
        <taxon>Basidiomycota</taxon>
        <taxon>Agaricomycotina</taxon>
        <taxon>Agaricomycetes</taxon>
        <taxon>Polyporales</taxon>
        <taxon>Irpicaceae</taxon>
        <taxon>Irpex</taxon>
    </lineage>
</organism>
<evidence type="ECO:0000313" key="2">
    <source>
        <dbReference type="Proteomes" id="UP001055072"/>
    </source>
</evidence>
<feature type="non-terminal residue" evidence="1">
    <location>
        <position position="1"/>
    </location>
</feature>
<comment type="caution">
    <text evidence="1">The sequence shown here is derived from an EMBL/GenBank/DDBJ whole genome shotgun (WGS) entry which is preliminary data.</text>
</comment>
<reference evidence="1" key="1">
    <citation type="journal article" date="2021" name="Environ. Microbiol.">
        <title>Gene family expansions and transcriptome signatures uncover fungal adaptations to wood decay.</title>
        <authorList>
            <person name="Hage H."/>
            <person name="Miyauchi S."/>
            <person name="Viragh M."/>
            <person name="Drula E."/>
            <person name="Min B."/>
            <person name="Chaduli D."/>
            <person name="Navarro D."/>
            <person name="Favel A."/>
            <person name="Norest M."/>
            <person name="Lesage-Meessen L."/>
            <person name="Balint B."/>
            <person name="Merenyi Z."/>
            <person name="de Eugenio L."/>
            <person name="Morin E."/>
            <person name="Martinez A.T."/>
            <person name="Baldrian P."/>
            <person name="Stursova M."/>
            <person name="Martinez M.J."/>
            <person name="Novotny C."/>
            <person name="Magnuson J.K."/>
            <person name="Spatafora J.W."/>
            <person name="Maurice S."/>
            <person name="Pangilinan J."/>
            <person name="Andreopoulos W."/>
            <person name="LaButti K."/>
            <person name="Hundley H."/>
            <person name="Na H."/>
            <person name="Kuo A."/>
            <person name="Barry K."/>
            <person name="Lipzen A."/>
            <person name="Henrissat B."/>
            <person name="Riley R."/>
            <person name="Ahrendt S."/>
            <person name="Nagy L.G."/>
            <person name="Grigoriev I.V."/>
            <person name="Martin F."/>
            <person name="Rosso M.N."/>
        </authorList>
    </citation>
    <scope>NUCLEOTIDE SEQUENCE</scope>
    <source>
        <strain evidence="1">CBS 384.51</strain>
    </source>
</reference>
<dbReference type="Proteomes" id="UP001055072">
    <property type="component" value="Unassembled WGS sequence"/>
</dbReference>